<dbReference type="PROSITE" id="PS51192">
    <property type="entry name" value="HELICASE_ATP_BIND_1"/>
    <property type="match status" value="1"/>
</dbReference>
<dbReference type="Proteomes" id="UP001321861">
    <property type="component" value="Chromosome"/>
</dbReference>
<dbReference type="PROSITE" id="PS51194">
    <property type="entry name" value="HELICASE_CTER"/>
    <property type="match status" value="1"/>
</dbReference>
<dbReference type="Gene3D" id="3.40.50.300">
    <property type="entry name" value="P-loop containing nucleotide triphosphate hydrolases"/>
    <property type="match status" value="2"/>
</dbReference>
<dbReference type="KEGG" id="xap:XA3_03810"/>
<dbReference type="PANTHER" id="PTHR30580">
    <property type="entry name" value="PRIMOSOMAL PROTEIN N"/>
    <property type="match status" value="1"/>
</dbReference>
<dbReference type="Pfam" id="PF00271">
    <property type="entry name" value="Helicase_C"/>
    <property type="match status" value="1"/>
</dbReference>
<feature type="domain" description="Helicase ATP-binding" evidence="4">
    <location>
        <begin position="70"/>
        <end position="222"/>
    </location>
</feature>
<gene>
    <name evidence="6" type="primary">comFA</name>
    <name evidence="6" type="ORF">XA3_03810</name>
</gene>
<dbReference type="GO" id="GO:0003677">
    <property type="term" value="F:DNA binding"/>
    <property type="evidence" value="ECO:0007669"/>
    <property type="project" value="UniProtKB-KW"/>
</dbReference>
<dbReference type="GO" id="GO:0006270">
    <property type="term" value="P:DNA replication initiation"/>
    <property type="evidence" value="ECO:0007669"/>
    <property type="project" value="TreeGrafter"/>
</dbReference>
<evidence type="ECO:0000259" key="5">
    <source>
        <dbReference type="PROSITE" id="PS51194"/>
    </source>
</evidence>
<proteinExistence type="predicted"/>
<evidence type="ECO:0000256" key="3">
    <source>
        <dbReference type="ARBA" id="ARBA00023125"/>
    </source>
</evidence>
<dbReference type="EMBL" id="AP026802">
    <property type="protein sequence ID" value="BDR57940.1"/>
    <property type="molecule type" value="Genomic_DNA"/>
</dbReference>
<dbReference type="GO" id="GO:0005524">
    <property type="term" value="F:ATP binding"/>
    <property type="evidence" value="ECO:0007669"/>
    <property type="project" value="UniProtKB-KW"/>
</dbReference>
<dbReference type="SMART" id="SM00490">
    <property type="entry name" value="HELICc"/>
    <property type="match status" value="1"/>
</dbReference>
<reference evidence="6 7" key="1">
    <citation type="journal article" date="2023" name="Microbiol. Spectr.">
        <title>Symbiosis of Carpenter Bees with Uncharacterized Lactic Acid Bacteria Showing NAD Auxotrophy.</title>
        <authorList>
            <person name="Kawasaki S."/>
            <person name="Ozawa K."/>
            <person name="Mori T."/>
            <person name="Yamamoto A."/>
            <person name="Ito M."/>
            <person name="Ohkuma M."/>
            <person name="Sakamoto M."/>
            <person name="Matsutani M."/>
        </authorList>
    </citation>
    <scope>NUCLEOTIDE SEQUENCE [LARGE SCALE GENOMIC DNA]</scope>
    <source>
        <strain evidence="6 7">XA3</strain>
    </source>
</reference>
<dbReference type="GO" id="GO:0016787">
    <property type="term" value="F:hydrolase activity"/>
    <property type="evidence" value="ECO:0007669"/>
    <property type="project" value="InterPro"/>
</dbReference>
<dbReference type="SUPFAM" id="SSF52540">
    <property type="entry name" value="P-loop containing nucleoside triphosphate hydrolases"/>
    <property type="match status" value="1"/>
</dbReference>
<evidence type="ECO:0000259" key="4">
    <source>
        <dbReference type="PROSITE" id="PS51192"/>
    </source>
</evidence>
<dbReference type="InterPro" id="IPR014001">
    <property type="entry name" value="Helicase_ATP-bd"/>
</dbReference>
<accession>A0AAU9D900</accession>
<dbReference type="InterPro" id="IPR027417">
    <property type="entry name" value="P-loop_NTPase"/>
</dbReference>
<dbReference type="InterPro" id="IPR006935">
    <property type="entry name" value="Helicase/UvrB_N"/>
</dbReference>
<organism evidence="6 7">
    <name type="scientific">Xylocopilactobacillus apicola</name>
    <dbReference type="NCBI Taxonomy" id="2932184"/>
    <lineage>
        <taxon>Bacteria</taxon>
        <taxon>Bacillati</taxon>
        <taxon>Bacillota</taxon>
        <taxon>Bacilli</taxon>
        <taxon>Lactobacillales</taxon>
        <taxon>Lactobacillaceae</taxon>
        <taxon>Xylocopilactobacillus</taxon>
    </lineage>
</organism>
<keyword evidence="6" id="KW-0347">Helicase</keyword>
<protein>
    <submittedName>
        <fullName evidence="6">DNA/RNA helicase</fullName>
    </submittedName>
</protein>
<dbReference type="RefSeq" id="WP_317635867.1">
    <property type="nucleotide sequence ID" value="NZ_AP026802.1"/>
</dbReference>
<feature type="domain" description="Helicase C-terminal" evidence="5">
    <location>
        <begin position="241"/>
        <end position="393"/>
    </location>
</feature>
<keyword evidence="7" id="KW-1185">Reference proteome</keyword>
<dbReference type="SMART" id="SM00487">
    <property type="entry name" value="DEXDc"/>
    <property type="match status" value="1"/>
</dbReference>
<evidence type="ECO:0000256" key="1">
    <source>
        <dbReference type="ARBA" id="ARBA00022741"/>
    </source>
</evidence>
<dbReference type="GO" id="GO:0006310">
    <property type="term" value="P:DNA recombination"/>
    <property type="evidence" value="ECO:0007669"/>
    <property type="project" value="TreeGrafter"/>
</dbReference>
<keyword evidence="6" id="KW-0378">Hydrolase</keyword>
<keyword evidence="1" id="KW-0547">Nucleotide-binding</keyword>
<dbReference type="AlphaFoldDB" id="A0AAU9D900"/>
<dbReference type="GO" id="GO:0006302">
    <property type="term" value="P:double-strand break repair"/>
    <property type="evidence" value="ECO:0007669"/>
    <property type="project" value="TreeGrafter"/>
</dbReference>
<dbReference type="GO" id="GO:0043138">
    <property type="term" value="F:3'-5' DNA helicase activity"/>
    <property type="evidence" value="ECO:0007669"/>
    <property type="project" value="TreeGrafter"/>
</dbReference>
<dbReference type="InterPro" id="IPR001650">
    <property type="entry name" value="Helicase_C-like"/>
</dbReference>
<name>A0AAU9D900_9LACO</name>
<evidence type="ECO:0000313" key="7">
    <source>
        <dbReference type="Proteomes" id="UP001321861"/>
    </source>
</evidence>
<dbReference type="PANTHER" id="PTHR30580:SF1">
    <property type="entry name" value="COMF OPERON PROTEIN 1"/>
    <property type="match status" value="1"/>
</dbReference>
<dbReference type="Pfam" id="PF04851">
    <property type="entry name" value="ResIII"/>
    <property type="match status" value="1"/>
</dbReference>
<keyword evidence="3" id="KW-0238">DNA-binding</keyword>
<evidence type="ECO:0000256" key="2">
    <source>
        <dbReference type="ARBA" id="ARBA00022840"/>
    </source>
</evidence>
<keyword evidence="2" id="KW-0067">ATP-binding</keyword>
<evidence type="ECO:0000313" key="6">
    <source>
        <dbReference type="EMBL" id="BDR57940.1"/>
    </source>
</evidence>
<sequence>MRCNTHFSKNDVELPDRSYYCSNCIALGRVTSSDFLYHLPEPHWFEQVSNPLVFEGQLTDLQNKLAQQVIDVINTHQSLLLWAVTGAGKTEMMFPGLNSAFNKGLRVCWATPRVDVVMELAPRLKKVFPTVSLAVLYGEMTAPYTYTQFVICTTHQLWRFYEAFDVLIIDEVDSFPYTGDVSLEFGADQAVNKESSRIYLSATPADELTKKVKVAYLPQRFHGHPLPVPKTVYLEWRPKLTRNQLARKLKKEIAKGLRNHERYLIFVSEIRLLPKFVKAFQRDFPNVTCQAVAASDPKRMQKVQDFRSGETTVLFTTTILERGVTIFHINVLVVGAESRVFNWSSLVQIAGRAGRAADHYEDRVIFYFSAYTKEIKKAVRQIKHLNHLAGFDD</sequence>